<protein>
    <submittedName>
        <fullName evidence="2">Uncharacterized protein</fullName>
    </submittedName>
</protein>
<sequence length="213" mass="24440">MRADGRITKAYPPPAPRKLRERVGSRAITDLSAHTFGMQMRDSTLGGRPAKESSEPEPVKLPKEIEIFRVTGFVQLDQGLQDKIRGMFKHVKQIRKPKKTGFFDLPQELKDMIYKEVFTDTVLICTWSTKTGIPSYTQELELTPVHVPEDCSEGSKNIYDESDVEDSDADSVIIDDTWARDLEFHLYDDGTARHGRMQRQIEKEYLEHCISSY</sequence>
<name>A0ABR4ANE6_9LECA</name>
<reference evidence="2 3" key="1">
    <citation type="submission" date="2024-09" db="EMBL/GenBank/DDBJ databases">
        <title>Rethinking Asexuality: The Enigmatic Case of Functional Sexual Genes in Lepraria (Stereocaulaceae).</title>
        <authorList>
            <person name="Doellman M."/>
            <person name="Sun Y."/>
            <person name="Barcenas-Pena A."/>
            <person name="Lumbsch H.T."/>
            <person name="Grewe F."/>
        </authorList>
    </citation>
    <scope>NUCLEOTIDE SEQUENCE [LARGE SCALE GENOMIC DNA]</scope>
    <source>
        <strain evidence="2 3">Mercado 3170</strain>
    </source>
</reference>
<organism evidence="2 3">
    <name type="scientific">Stereocaulon virgatum</name>
    <dbReference type="NCBI Taxonomy" id="373712"/>
    <lineage>
        <taxon>Eukaryota</taxon>
        <taxon>Fungi</taxon>
        <taxon>Dikarya</taxon>
        <taxon>Ascomycota</taxon>
        <taxon>Pezizomycotina</taxon>
        <taxon>Lecanoromycetes</taxon>
        <taxon>OSLEUM clade</taxon>
        <taxon>Lecanoromycetidae</taxon>
        <taxon>Lecanorales</taxon>
        <taxon>Lecanorineae</taxon>
        <taxon>Stereocaulaceae</taxon>
        <taxon>Stereocaulon</taxon>
    </lineage>
</organism>
<feature type="compositionally biased region" description="Basic and acidic residues" evidence="1">
    <location>
        <begin position="49"/>
        <end position="58"/>
    </location>
</feature>
<evidence type="ECO:0000313" key="2">
    <source>
        <dbReference type="EMBL" id="KAL2047064.1"/>
    </source>
</evidence>
<feature type="region of interest" description="Disordered" evidence="1">
    <location>
        <begin position="1"/>
        <end position="23"/>
    </location>
</feature>
<dbReference type="EMBL" id="JBEFKJ010000003">
    <property type="protein sequence ID" value="KAL2047064.1"/>
    <property type="molecule type" value="Genomic_DNA"/>
</dbReference>
<feature type="region of interest" description="Disordered" evidence="1">
    <location>
        <begin position="39"/>
        <end position="58"/>
    </location>
</feature>
<proteinExistence type="predicted"/>
<evidence type="ECO:0000256" key="1">
    <source>
        <dbReference type="SAM" id="MobiDB-lite"/>
    </source>
</evidence>
<dbReference type="Proteomes" id="UP001590950">
    <property type="component" value="Unassembled WGS sequence"/>
</dbReference>
<comment type="caution">
    <text evidence="2">The sequence shown here is derived from an EMBL/GenBank/DDBJ whole genome shotgun (WGS) entry which is preliminary data.</text>
</comment>
<accession>A0ABR4ANE6</accession>
<evidence type="ECO:0000313" key="3">
    <source>
        <dbReference type="Proteomes" id="UP001590950"/>
    </source>
</evidence>
<keyword evidence="3" id="KW-1185">Reference proteome</keyword>
<gene>
    <name evidence="2" type="ORF">N7G274_001083</name>
</gene>